<feature type="compositionally biased region" description="Acidic residues" evidence="1">
    <location>
        <begin position="56"/>
        <end position="66"/>
    </location>
</feature>
<dbReference type="PANTHER" id="PTHR28230">
    <property type="entry name" value="CHROMOSOME 1, WHOLE GENOME SHOTGUN SEQUENCE"/>
    <property type="match status" value="1"/>
</dbReference>
<evidence type="ECO:0000256" key="1">
    <source>
        <dbReference type="SAM" id="MobiDB-lite"/>
    </source>
</evidence>
<evidence type="ECO:0000313" key="3">
    <source>
        <dbReference type="Proteomes" id="UP000298138"/>
    </source>
</evidence>
<dbReference type="InterPro" id="IPR037652">
    <property type="entry name" value="Mim2"/>
</dbReference>
<dbReference type="GO" id="GO:0045040">
    <property type="term" value="P:protein insertion into mitochondrial outer membrane"/>
    <property type="evidence" value="ECO:0007669"/>
    <property type="project" value="InterPro"/>
</dbReference>
<dbReference type="InParanoid" id="A0A4S2N5R3"/>
<feature type="compositionally biased region" description="Polar residues" evidence="1">
    <location>
        <begin position="26"/>
        <end position="42"/>
    </location>
</feature>
<dbReference type="Pfam" id="PF19117">
    <property type="entry name" value="Mim2"/>
    <property type="match status" value="1"/>
</dbReference>
<dbReference type="GO" id="GO:0005741">
    <property type="term" value="C:mitochondrial outer membrane"/>
    <property type="evidence" value="ECO:0007669"/>
    <property type="project" value="TreeGrafter"/>
</dbReference>
<feature type="compositionally biased region" description="Low complexity" evidence="1">
    <location>
        <begin position="15"/>
        <end position="25"/>
    </location>
</feature>
<proteinExistence type="predicted"/>
<dbReference type="GO" id="GO:0070096">
    <property type="term" value="P:mitochondrial outer membrane translocase complex assembly"/>
    <property type="evidence" value="ECO:0007669"/>
    <property type="project" value="InterPro"/>
</dbReference>
<dbReference type="AlphaFoldDB" id="A0A4S2N5R3"/>
<reference evidence="2 3" key="1">
    <citation type="submission" date="2019-04" db="EMBL/GenBank/DDBJ databases">
        <title>Comparative genomics and transcriptomics to analyze fruiting body development in filamentous ascomycetes.</title>
        <authorList>
            <consortium name="DOE Joint Genome Institute"/>
            <person name="Lutkenhaus R."/>
            <person name="Traeger S."/>
            <person name="Breuer J."/>
            <person name="Kuo A."/>
            <person name="Lipzen A."/>
            <person name="Pangilinan J."/>
            <person name="Dilworth D."/>
            <person name="Sandor L."/>
            <person name="Poggeler S."/>
            <person name="Barry K."/>
            <person name="Grigoriev I.V."/>
            <person name="Nowrousian M."/>
        </authorList>
    </citation>
    <scope>NUCLEOTIDE SEQUENCE [LARGE SCALE GENOMIC DNA]</scope>
    <source>
        <strain evidence="2 3">CBS 389.68</strain>
    </source>
</reference>
<protein>
    <submittedName>
        <fullName evidence="2">Uncharacterized protein</fullName>
    </submittedName>
</protein>
<organism evidence="2 3">
    <name type="scientific">Ascodesmis nigricans</name>
    <dbReference type="NCBI Taxonomy" id="341454"/>
    <lineage>
        <taxon>Eukaryota</taxon>
        <taxon>Fungi</taxon>
        <taxon>Dikarya</taxon>
        <taxon>Ascomycota</taxon>
        <taxon>Pezizomycotina</taxon>
        <taxon>Pezizomycetes</taxon>
        <taxon>Pezizales</taxon>
        <taxon>Ascodesmidaceae</taxon>
        <taxon>Ascodesmis</taxon>
    </lineage>
</organism>
<feature type="compositionally biased region" description="Low complexity" evidence="1">
    <location>
        <begin position="43"/>
        <end position="55"/>
    </location>
</feature>
<feature type="region of interest" description="Disordered" evidence="1">
    <location>
        <begin position="1"/>
        <end position="67"/>
    </location>
</feature>
<evidence type="ECO:0000313" key="2">
    <source>
        <dbReference type="EMBL" id="TGZ84642.1"/>
    </source>
</evidence>
<accession>A0A4S2N5R3</accession>
<dbReference type="EMBL" id="ML220112">
    <property type="protein sequence ID" value="TGZ84642.1"/>
    <property type="molecule type" value="Genomic_DNA"/>
</dbReference>
<keyword evidence="3" id="KW-1185">Reference proteome</keyword>
<name>A0A4S2N5R3_9PEZI</name>
<dbReference type="OrthoDB" id="5555533at2759"/>
<gene>
    <name evidence="2" type="ORF">EX30DRAFT_360661</name>
</gene>
<dbReference type="STRING" id="341454.A0A4S2N5R3"/>
<sequence>MSDTDGTPFGTPEGSSYTPSASSGSLPDSTPSIIDHPSTPTRDSALSSIDSSSSSDDSDYDDSDAEQEWRESLHQLELLVSLVLIPFFGKWVGRKCAYWAWARFMTWKHPGMDIVVTSKATQNIAGVVGILSSPGGVRAPM</sequence>
<dbReference type="Proteomes" id="UP000298138">
    <property type="component" value="Unassembled WGS sequence"/>
</dbReference>
<dbReference type="PANTHER" id="PTHR28230:SF1">
    <property type="entry name" value="MITOCHONDRIAL IMPORT PROTEIN 2"/>
    <property type="match status" value="1"/>
</dbReference>